<sequence>MNAPTTLLDPTAESSPAGRSLSARPASLEGLTVGLLDISKSRGDVFLDRLDALLSERGIEVKRYRKPTFARIAPTELKQLIASECDVLVEGLAD</sequence>
<dbReference type="OrthoDB" id="7725610at2"/>
<name>A0A1H1PL81_9GAMM</name>
<dbReference type="STRING" id="487184.SAMN05216421_0943"/>
<dbReference type="EMBL" id="LT629736">
    <property type="protein sequence ID" value="SDS12021.1"/>
    <property type="molecule type" value="Genomic_DNA"/>
</dbReference>
<evidence type="ECO:0000313" key="3">
    <source>
        <dbReference type="EMBL" id="SDS12021.1"/>
    </source>
</evidence>
<protein>
    <recommendedName>
        <fullName evidence="2">UGSC-like domain-containing protein</fullName>
    </recommendedName>
</protein>
<feature type="domain" description="UGSC-like" evidence="2">
    <location>
        <begin position="7"/>
        <end position="94"/>
    </location>
</feature>
<gene>
    <name evidence="3" type="ORF">SAMN05216421_0943</name>
</gene>
<evidence type="ECO:0000313" key="4">
    <source>
        <dbReference type="Proteomes" id="UP000243207"/>
    </source>
</evidence>
<dbReference type="InterPro" id="IPR057767">
    <property type="entry name" value="UGSC-like_dom"/>
</dbReference>
<evidence type="ECO:0000259" key="2">
    <source>
        <dbReference type="Pfam" id="PF24696"/>
    </source>
</evidence>
<accession>A0A1H1PL81</accession>
<feature type="region of interest" description="Disordered" evidence="1">
    <location>
        <begin position="1"/>
        <end position="23"/>
    </location>
</feature>
<keyword evidence="4" id="KW-1185">Reference proteome</keyword>
<evidence type="ECO:0000256" key="1">
    <source>
        <dbReference type="SAM" id="MobiDB-lite"/>
    </source>
</evidence>
<proteinExistence type="predicted"/>
<dbReference type="Pfam" id="PF24696">
    <property type="entry name" value="UGSC"/>
    <property type="match status" value="1"/>
</dbReference>
<reference evidence="4" key="1">
    <citation type="submission" date="2016-10" db="EMBL/GenBank/DDBJ databases">
        <authorList>
            <person name="Varghese N."/>
            <person name="Submissions S."/>
        </authorList>
    </citation>
    <scope>NUCLEOTIDE SEQUENCE [LARGE SCALE GENOMIC DNA]</scope>
    <source>
        <strain evidence="4">NRRL B-51270</strain>
    </source>
</reference>
<dbReference type="AlphaFoldDB" id="A0A1H1PL81"/>
<dbReference type="Proteomes" id="UP000243207">
    <property type="component" value="Chromosome I"/>
</dbReference>
<organism evidence="3 4">
    <name type="scientific">Halopseudomonas xinjiangensis</name>
    <dbReference type="NCBI Taxonomy" id="487184"/>
    <lineage>
        <taxon>Bacteria</taxon>
        <taxon>Pseudomonadati</taxon>
        <taxon>Pseudomonadota</taxon>
        <taxon>Gammaproteobacteria</taxon>
        <taxon>Pseudomonadales</taxon>
        <taxon>Pseudomonadaceae</taxon>
        <taxon>Halopseudomonas</taxon>
    </lineage>
</organism>